<dbReference type="InterPro" id="IPR020843">
    <property type="entry name" value="ER"/>
</dbReference>
<keyword evidence="4 7" id="KW-0862">Zinc</keyword>
<dbReference type="InterPro" id="IPR013149">
    <property type="entry name" value="ADH-like_C"/>
</dbReference>
<sequence length="348" mass="36513">MKAAVIYGAKDVRIENVNEPAAAAGQVKIKVEWAGICGSDLHAYHHGFGVSAEPHPVTGRGLPLVLGHEFAGVVTELGEGVTHLAVGDRVAVEPIVYAEDDYYVQRGKYNLASPFAFLGLQDDGGFAQYAVANASKAHKLPDNVTLEEGALMEPTAVTVHAVKESQLKIGDSVVVYGAGPIGLLTIMAAKAAGAASIMAVDISPERLSKALEVGATSVVNSLEADATAEILAQHVNGVDVAFEAAGAQATFTSALEVIKKGGQLLIIAGYASPVTLDVNSILVKEISIKTSLAYHHIFPEVIAMVSSGRLDVKKVITKKIKLDNLVEEGLELLIKDKAQAKILIHTQS</sequence>
<dbReference type="GO" id="GO:0034079">
    <property type="term" value="P:butanediol biosynthetic process"/>
    <property type="evidence" value="ECO:0007669"/>
    <property type="project" value="TreeGrafter"/>
</dbReference>
<reference evidence="9" key="1">
    <citation type="submission" date="2016-08" db="EMBL/GenBank/DDBJ databases">
        <title>Complete Genome Seqeunce of Paenibacillus sp. BIHB 4019 from tea rhizoplane.</title>
        <authorList>
            <person name="Thakur R."/>
            <person name="Swarnkar M.K."/>
            <person name="Gulati A."/>
        </authorList>
    </citation>
    <scope>NUCLEOTIDE SEQUENCE [LARGE SCALE GENOMIC DNA]</scope>
    <source>
        <strain evidence="9">BIHB4019</strain>
    </source>
</reference>
<dbReference type="GO" id="GO:0005737">
    <property type="term" value="C:cytoplasm"/>
    <property type="evidence" value="ECO:0007669"/>
    <property type="project" value="TreeGrafter"/>
</dbReference>
<feature type="domain" description="Enoyl reductase (ER)" evidence="8">
    <location>
        <begin position="8"/>
        <end position="344"/>
    </location>
</feature>
<dbReference type="RefSeq" id="WP_099517130.1">
    <property type="nucleotide sequence ID" value="NZ_CP016808.1"/>
</dbReference>
<dbReference type="InterPro" id="IPR002328">
    <property type="entry name" value="ADH_Zn_CS"/>
</dbReference>
<evidence type="ECO:0000259" key="8">
    <source>
        <dbReference type="SMART" id="SM00829"/>
    </source>
</evidence>
<evidence type="ECO:0000256" key="2">
    <source>
        <dbReference type="ARBA" id="ARBA00008072"/>
    </source>
</evidence>
<dbReference type="SUPFAM" id="SSF51735">
    <property type="entry name" value="NAD(P)-binding Rossmann-fold domains"/>
    <property type="match status" value="1"/>
</dbReference>
<name>A0A1B2DDF0_9BACL</name>
<evidence type="ECO:0000256" key="7">
    <source>
        <dbReference type="RuleBase" id="RU361277"/>
    </source>
</evidence>
<dbReference type="SUPFAM" id="SSF50129">
    <property type="entry name" value="GroES-like"/>
    <property type="match status" value="1"/>
</dbReference>
<dbReference type="CDD" id="cd08233">
    <property type="entry name" value="butanediol_DH_like"/>
    <property type="match status" value="1"/>
</dbReference>
<dbReference type="EMBL" id="CP016808">
    <property type="protein sequence ID" value="ANY65744.1"/>
    <property type="molecule type" value="Genomic_DNA"/>
</dbReference>
<proteinExistence type="inferred from homology"/>
<dbReference type="AlphaFoldDB" id="A0A1B2DDF0"/>
<dbReference type="Gene3D" id="3.90.180.10">
    <property type="entry name" value="Medium-chain alcohol dehydrogenases, catalytic domain"/>
    <property type="match status" value="1"/>
</dbReference>
<dbReference type="Pfam" id="PF08240">
    <property type="entry name" value="ADH_N"/>
    <property type="match status" value="1"/>
</dbReference>
<evidence type="ECO:0000313" key="9">
    <source>
        <dbReference type="EMBL" id="ANY65744.1"/>
    </source>
</evidence>
<evidence type="ECO:0000256" key="5">
    <source>
        <dbReference type="ARBA" id="ARBA00023002"/>
    </source>
</evidence>
<dbReference type="FunFam" id="3.40.50.720:FF:000068">
    <property type="entry name" value="Sorbitol dehydrogenase"/>
    <property type="match status" value="1"/>
</dbReference>
<accession>A0A1B2DDF0</accession>
<dbReference type="PANTHER" id="PTHR43161:SF23">
    <property type="entry name" value="(R,R)-BUTANEDIOL DEHYDROGENASE-RELATED"/>
    <property type="match status" value="1"/>
</dbReference>
<dbReference type="GO" id="GO:0008270">
    <property type="term" value="F:zinc ion binding"/>
    <property type="evidence" value="ECO:0007669"/>
    <property type="project" value="InterPro"/>
</dbReference>
<dbReference type="PANTHER" id="PTHR43161">
    <property type="entry name" value="SORBITOL DEHYDROGENASE"/>
    <property type="match status" value="1"/>
</dbReference>
<organism evidence="9">
    <name type="scientific">Paenibacillus sp. BIHB 4019</name>
    <dbReference type="NCBI Taxonomy" id="1870819"/>
    <lineage>
        <taxon>Bacteria</taxon>
        <taxon>Bacillati</taxon>
        <taxon>Bacillota</taxon>
        <taxon>Bacilli</taxon>
        <taxon>Bacillales</taxon>
        <taxon>Paenibacillaceae</taxon>
        <taxon>Paenibacillus</taxon>
    </lineage>
</organism>
<dbReference type="Gene3D" id="3.40.50.720">
    <property type="entry name" value="NAD(P)-binding Rossmann-like Domain"/>
    <property type="match status" value="1"/>
</dbReference>
<evidence type="ECO:0000256" key="4">
    <source>
        <dbReference type="ARBA" id="ARBA00022833"/>
    </source>
</evidence>
<dbReference type="SMART" id="SM00829">
    <property type="entry name" value="PKS_ER"/>
    <property type="match status" value="1"/>
</dbReference>
<dbReference type="InterPro" id="IPR011032">
    <property type="entry name" value="GroES-like_sf"/>
</dbReference>
<evidence type="ECO:0000256" key="1">
    <source>
        <dbReference type="ARBA" id="ARBA00001947"/>
    </source>
</evidence>
<dbReference type="Pfam" id="PF00107">
    <property type="entry name" value="ADH_zinc_N"/>
    <property type="match status" value="1"/>
</dbReference>
<dbReference type="InterPro" id="IPR036291">
    <property type="entry name" value="NAD(P)-bd_dom_sf"/>
</dbReference>
<keyword evidence="6" id="KW-0520">NAD</keyword>
<dbReference type="PROSITE" id="PS00059">
    <property type="entry name" value="ADH_ZINC"/>
    <property type="match status" value="1"/>
</dbReference>
<evidence type="ECO:0000256" key="3">
    <source>
        <dbReference type="ARBA" id="ARBA00022723"/>
    </source>
</evidence>
<dbReference type="InterPro" id="IPR013154">
    <property type="entry name" value="ADH-like_N"/>
</dbReference>
<keyword evidence="3 7" id="KW-0479">Metal-binding</keyword>
<protein>
    <submittedName>
        <fullName evidence="9">Butanediol dehydrogenase</fullName>
    </submittedName>
</protein>
<comment type="cofactor">
    <cofactor evidence="1 7">
        <name>Zn(2+)</name>
        <dbReference type="ChEBI" id="CHEBI:29105"/>
    </cofactor>
</comment>
<gene>
    <name evidence="9" type="ORF">BBD42_04140</name>
</gene>
<comment type="similarity">
    <text evidence="2 7">Belongs to the zinc-containing alcohol dehydrogenase family.</text>
</comment>
<keyword evidence="5" id="KW-0560">Oxidoreductase</keyword>
<dbReference type="GO" id="GO:0000721">
    <property type="term" value="F:(R,R)-butanediol dehydrogenase activity"/>
    <property type="evidence" value="ECO:0007669"/>
    <property type="project" value="TreeGrafter"/>
</dbReference>
<evidence type="ECO:0000256" key="6">
    <source>
        <dbReference type="ARBA" id="ARBA00023027"/>
    </source>
</evidence>